<protein>
    <submittedName>
        <fullName evidence="1">Uncharacterized protein</fullName>
    </submittedName>
</protein>
<dbReference type="OrthoDB" id="2505640at2759"/>
<keyword evidence="2" id="KW-1185">Reference proteome</keyword>
<evidence type="ECO:0000313" key="2">
    <source>
        <dbReference type="Proteomes" id="UP000054564"/>
    </source>
</evidence>
<name>A0A0L0V8J3_9BASI</name>
<dbReference type="Proteomes" id="UP000054564">
    <property type="component" value="Unassembled WGS sequence"/>
</dbReference>
<reference evidence="2" key="1">
    <citation type="submission" date="2014-03" db="EMBL/GenBank/DDBJ databases">
        <title>The Genome Sequence of Puccinia striiformis f. sp. tritici PST-78.</title>
        <authorList>
            <consortium name="The Broad Institute Genome Sequencing Platform"/>
            <person name="Cuomo C."/>
            <person name="Hulbert S."/>
            <person name="Chen X."/>
            <person name="Walker B."/>
            <person name="Young S.K."/>
            <person name="Zeng Q."/>
            <person name="Gargeya S."/>
            <person name="Fitzgerald M."/>
            <person name="Haas B."/>
            <person name="Abouelleil A."/>
            <person name="Alvarado L."/>
            <person name="Arachchi H.M."/>
            <person name="Berlin A.M."/>
            <person name="Chapman S.B."/>
            <person name="Goldberg J."/>
            <person name="Griggs A."/>
            <person name="Gujja S."/>
            <person name="Hansen M."/>
            <person name="Howarth C."/>
            <person name="Imamovic A."/>
            <person name="Larimer J."/>
            <person name="McCowan C."/>
            <person name="Montmayeur A."/>
            <person name="Murphy C."/>
            <person name="Neiman D."/>
            <person name="Pearson M."/>
            <person name="Priest M."/>
            <person name="Roberts A."/>
            <person name="Saif S."/>
            <person name="Shea T."/>
            <person name="Sisk P."/>
            <person name="Sykes S."/>
            <person name="Wortman J."/>
            <person name="Nusbaum C."/>
            <person name="Birren B."/>
        </authorList>
    </citation>
    <scope>NUCLEOTIDE SEQUENCE [LARGE SCALE GENOMIC DNA]</scope>
    <source>
        <strain evidence="2">race PST-78</strain>
    </source>
</reference>
<organism evidence="1 2">
    <name type="scientific">Puccinia striiformis f. sp. tritici PST-78</name>
    <dbReference type="NCBI Taxonomy" id="1165861"/>
    <lineage>
        <taxon>Eukaryota</taxon>
        <taxon>Fungi</taxon>
        <taxon>Dikarya</taxon>
        <taxon>Basidiomycota</taxon>
        <taxon>Pucciniomycotina</taxon>
        <taxon>Pucciniomycetes</taxon>
        <taxon>Pucciniales</taxon>
        <taxon>Pucciniaceae</taxon>
        <taxon>Puccinia</taxon>
    </lineage>
</organism>
<sequence>MLFAKATDTGESISRRAIFLDSEQLFRRQTDEQVTCKGDNGNLHTFKTSECVDAARQLSEQKTSKAVSGDCSLSLISPSTRVQAKNVFTDVLVKATLGMMKACANNKQKHDNPNIAMKVDDSQVAMLLSKAS</sequence>
<accession>A0A0L0V8J3</accession>
<gene>
    <name evidence="1" type="ORF">PSTG_11394</name>
</gene>
<proteinExistence type="predicted"/>
<dbReference type="AlphaFoldDB" id="A0A0L0V8J3"/>
<evidence type="ECO:0000313" key="1">
    <source>
        <dbReference type="EMBL" id="KNE95314.1"/>
    </source>
</evidence>
<dbReference type="EMBL" id="AJIL01000099">
    <property type="protein sequence ID" value="KNE95314.1"/>
    <property type="molecule type" value="Genomic_DNA"/>
</dbReference>
<comment type="caution">
    <text evidence="1">The sequence shown here is derived from an EMBL/GenBank/DDBJ whole genome shotgun (WGS) entry which is preliminary data.</text>
</comment>